<dbReference type="CDD" id="cd18081">
    <property type="entry name" value="RlmH-like"/>
    <property type="match status" value="1"/>
</dbReference>
<proteinExistence type="inferred from homology"/>
<keyword evidence="1 5" id="KW-0489">Methyltransferase</keyword>
<dbReference type="STRING" id="29655.A0A0K9NMD0"/>
<dbReference type="EMBL" id="LFYR01002101">
    <property type="protein sequence ID" value="KMZ57232.1"/>
    <property type="molecule type" value="Genomic_DNA"/>
</dbReference>
<evidence type="ECO:0000256" key="1">
    <source>
        <dbReference type="ARBA" id="ARBA00022603"/>
    </source>
</evidence>
<dbReference type="Gene3D" id="3.40.1280.10">
    <property type="match status" value="1"/>
</dbReference>
<dbReference type="GO" id="GO:0070038">
    <property type="term" value="F:rRNA (pseudouridine-N3-)-methyltransferase activity"/>
    <property type="evidence" value="ECO:0000318"/>
    <property type="project" value="GO_Central"/>
</dbReference>
<dbReference type="InterPro" id="IPR003742">
    <property type="entry name" value="RlmH-like"/>
</dbReference>
<dbReference type="OMA" id="ARADQRW"/>
<comment type="similarity">
    <text evidence="4">Belongs to the RNA methyltransferase RlmH family.</text>
</comment>
<gene>
    <name evidence="5" type="ORF">ZOSMA_88G00510</name>
</gene>
<accession>A0A0K9NMD0</accession>
<dbReference type="SUPFAM" id="SSF75217">
    <property type="entry name" value="alpha/beta knot"/>
    <property type="match status" value="1"/>
</dbReference>
<dbReference type="HAMAP" id="MF_00658">
    <property type="entry name" value="23SrRNA_methyltr_H"/>
    <property type="match status" value="1"/>
</dbReference>
<dbReference type="Pfam" id="PF02590">
    <property type="entry name" value="SPOUT_MTase"/>
    <property type="match status" value="1"/>
</dbReference>
<sequence>MLEWENSKSCFFFRCEEERVWIDAAPSHESDSNACGHCGEKRAQGVQLVAEGYMDKIKHYCLMEDIQIRSNPKNTANVGVQIETEDAMIMRHIQPDDWVVMLDENGSDISSEQMSKLVEDAGLTGSSRISFCIGGPYGHGPQLRKRANVSIRLSSMILNHQIAFIVLLEQLYRAWTILKGQKYHH</sequence>
<dbReference type="PANTHER" id="PTHR33603:SF1">
    <property type="entry name" value="RIBOSOMAL RNA LARGE SUBUNIT METHYLTRANSFERASE H"/>
    <property type="match status" value="1"/>
</dbReference>
<dbReference type="InterPro" id="IPR029028">
    <property type="entry name" value="Alpha/beta_knot_MTases"/>
</dbReference>
<dbReference type="PANTHER" id="PTHR33603">
    <property type="entry name" value="METHYLTRANSFERASE"/>
    <property type="match status" value="1"/>
</dbReference>
<evidence type="ECO:0000256" key="2">
    <source>
        <dbReference type="ARBA" id="ARBA00022679"/>
    </source>
</evidence>
<reference evidence="6" key="1">
    <citation type="journal article" date="2016" name="Nature">
        <title>The genome of the seagrass Zostera marina reveals angiosperm adaptation to the sea.</title>
        <authorList>
            <person name="Olsen J.L."/>
            <person name="Rouze P."/>
            <person name="Verhelst B."/>
            <person name="Lin Y.-C."/>
            <person name="Bayer T."/>
            <person name="Collen J."/>
            <person name="Dattolo E."/>
            <person name="De Paoli E."/>
            <person name="Dittami S."/>
            <person name="Maumus F."/>
            <person name="Michel G."/>
            <person name="Kersting A."/>
            <person name="Lauritano C."/>
            <person name="Lohaus R."/>
            <person name="Toepel M."/>
            <person name="Tonon T."/>
            <person name="Vanneste K."/>
            <person name="Amirebrahimi M."/>
            <person name="Brakel J."/>
            <person name="Bostroem C."/>
            <person name="Chovatia M."/>
            <person name="Grimwood J."/>
            <person name="Jenkins J.W."/>
            <person name="Jueterbock A."/>
            <person name="Mraz A."/>
            <person name="Stam W.T."/>
            <person name="Tice H."/>
            <person name="Bornberg-Bauer E."/>
            <person name="Green P.J."/>
            <person name="Pearson G.A."/>
            <person name="Procaccini G."/>
            <person name="Duarte C.M."/>
            <person name="Schmutz J."/>
            <person name="Reusch T.B.H."/>
            <person name="Van de Peer Y."/>
        </authorList>
    </citation>
    <scope>NUCLEOTIDE SEQUENCE [LARGE SCALE GENOMIC DNA]</scope>
    <source>
        <strain evidence="6">cv. Finnish</strain>
    </source>
</reference>
<dbReference type="Proteomes" id="UP000036987">
    <property type="component" value="Unassembled WGS sequence"/>
</dbReference>
<evidence type="ECO:0000256" key="3">
    <source>
        <dbReference type="ARBA" id="ARBA00022691"/>
    </source>
</evidence>
<name>A0A0K9NMD0_ZOSMR</name>
<keyword evidence="3" id="KW-0949">S-adenosyl-L-methionine</keyword>
<dbReference type="GO" id="GO:0070475">
    <property type="term" value="P:rRNA base methylation"/>
    <property type="evidence" value="ECO:0000318"/>
    <property type="project" value="GO_Central"/>
</dbReference>
<dbReference type="OrthoDB" id="429744at2759"/>
<dbReference type="AlphaFoldDB" id="A0A0K9NMD0"/>
<keyword evidence="2 5" id="KW-0808">Transferase</keyword>
<dbReference type="InterPro" id="IPR029026">
    <property type="entry name" value="tRNA_m1G_MTases_N"/>
</dbReference>
<comment type="caution">
    <text evidence="5">The sequence shown here is derived from an EMBL/GenBank/DDBJ whole genome shotgun (WGS) entry which is preliminary data.</text>
</comment>
<organism evidence="5 6">
    <name type="scientific">Zostera marina</name>
    <name type="common">Eelgrass</name>
    <dbReference type="NCBI Taxonomy" id="29655"/>
    <lineage>
        <taxon>Eukaryota</taxon>
        <taxon>Viridiplantae</taxon>
        <taxon>Streptophyta</taxon>
        <taxon>Embryophyta</taxon>
        <taxon>Tracheophyta</taxon>
        <taxon>Spermatophyta</taxon>
        <taxon>Magnoliopsida</taxon>
        <taxon>Liliopsida</taxon>
        <taxon>Zosteraceae</taxon>
        <taxon>Zostera</taxon>
    </lineage>
</organism>
<keyword evidence="6" id="KW-1185">Reference proteome</keyword>
<evidence type="ECO:0000256" key="4">
    <source>
        <dbReference type="ARBA" id="ARBA00038303"/>
    </source>
</evidence>
<evidence type="ECO:0000313" key="6">
    <source>
        <dbReference type="Proteomes" id="UP000036987"/>
    </source>
</evidence>
<evidence type="ECO:0000313" key="5">
    <source>
        <dbReference type="EMBL" id="KMZ57232.1"/>
    </source>
</evidence>
<protein>
    <submittedName>
        <fullName evidence="5">Putative RNA methyltransferase</fullName>
    </submittedName>
</protein>